<name>A0ABM7T271_9CLOT</name>
<reference evidence="2" key="1">
    <citation type="submission" date="2021-07" db="EMBL/GenBank/DDBJ databases">
        <title>Complete genome sequencing of a Clostridium isolate.</title>
        <authorList>
            <person name="Ueki A."/>
            <person name="Tonouchi A."/>
        </authorList>
    </citation>
    <scope>NUCLEOTIDE SEQUENCE [LARGE SCALE GENOMIC DNA]</scope>
    <source>
        <strain evidence="2">C5S11</strain>
    </source>
</reference>
<dbReference type="Proteomes" id="UP000824633">
    <property type="component" value="Chromosome"/>
</dbReference>
<dbReference type="RefSeq" id="WP_224037532.1">
    <property type="nucleotide sequence ID" value="NZ_AP024849.1"/>
</dbReference>
<evidence type="ECO:0000313" key="1">
    <source>
        <dbReference type="EMBL" id="BCZ46005.1"/>
    </source>
</evidence>
<evidence type="ECO:0008006" key="3">
    <source>
        <dbReference type="Google" id="ProtNLM"/>
    </source>
</evidence>
<dbReference type="Gene3D" id="2.60.40.1630">
    <property type="entry name" value="bacillus anthracis domain"/>
    <property type="match status" value="1"/>
</dbReference>
<gene>
    <name evidence="1" type="ORF">psyc5s11_20720</name>
</gene>
<keyword evidence="2" id="KW-1185">Reference proteome</keyword>
<proteinExistence type="predicted"/>
<accession>A0ABM7T271</accession>
<protein>
    <recommendedName>
        <fullName evidence="3">DUF4179 domain-containing protein</fullName>
    </recommendedName>
</protein>
<dbReference type="EMBL" id="AP024849">
    <property type="protein sequence ID" value="BCZ46005.1"/>
    <property type="molecule type" value="Genomic_DNA"/>
</dbReference>
<evidence type="ECO:0000313" key="2">
    <source>
        <dbReference type="Proteomes" id="UP000824633"/>
    </source>
</evidence>
<organism evidence="1 2">
    <name type="scientific">Clostridium gelidum</name>
    <dbReference type="NCBI Taxonomy" id="704125"/>
    <lineage>
        <taxon>Bacteria</taxon>
        <taxon>Bacillati</taxon>
        <taxon>Bacillota</taxon>
        <taxon>Clostridia</taxon>
        <taxon>Eubacteriales</taxon>
        <taxon>Clostridiaceae</taxon>
        <taxon>Clostridium</taxon>
    </lineage>
</organism>
<sequence>MINKKLSKALGPVLGLMGFILATGVVELPVFAADTTTTTTTTTTTQASVTYTDNTASVQPKDYSINTNKSVTENGIKVTVDKAIATKHKLKVTLKIEGDKALEDFNHNNSIFAVTYGDNDSSFGSSSHAQLLDDKTMLLTLEKENYRGEYPEKGAMRVDVALSNYKVNIGMDIPVDFSSSFENYYTKNISAKIPQFDYALNSLESDVMGTTISYTKPKHDEYDDIDNNDTLWNSKILLKVGDKMYQTDSNGNYSGDDKKIMGNYVSTLPTYDIIKNEKNISIVPIFSNISINDLDDLNIHDDISKQNTTKDILNNISYEKNFSFSDGSKGELYNIERNDNSIKVACKGQSEIESLLMASNLNLNYEYVKGQKNNTFYNNQAICIYKDPKDSLGYIVEFYNVQKDKSTNLYLDPMIKQVNMYKLGDEIKLLN</sequence>